<dbReference type="EMBL" id="JASBRG010000007">
    <property type="protein sequence ID" value="MDI3321431.1"/>
    <property type="molecule type" value="Genomic_DNA"/>
</dbReference>
<evidence type="ECO:0000256" key="1">
    <source>
        <dbReference type="SAM" id="SignalP"/>
    </source>
</evidence>
<keyword evidence="1" id="KW-0732">Signal</keyword>
<evidence type="ECO:0008006" key="4">
    <source>
        <dbReference type="Google" id="ProtNLM"/>
    </source>
</evidence>
<name>A0ABT6RFS7_9BACT</name>
<sequence length="264" mass="30913">MKKNASHLILVLTLFLLTTTNTFGQIALKNSDLKDYWNMEWDMEKLKPQNLRYKDGTLLKKGNYIFDSERGGLIVSFYVNDSGQIDGALVAIKGLPPLSDLQLNYRNDTLVKYERKKEGVVVQYEYLEGDTFYKKEYDEQEKLLCERRYRNGESIYSKGLNPSGWIVDDEVKGIREWYSGESNIVFQRETYKNLQEGITQKTEEFDEKGNPERTKIYYKDSREKTISSNGHYEIYNPKDGFIYKYSNKGKLLKKTKLVSPMIIE</sequence>
<organism evidence="2 3">
    <name type="scientific">Pinibacter soli</name>
    <dbReference type="NCBI Taxonomy" id="3044211"/>
    <lineage>
        <taxon>Bacteria</taxon>
        <taxon>Pseudomonadati</taxon>
        <taxon>Bacteroidota</taxon>
        <taxon>Chitinophagia</taxon>
        <taxon>Chitinophagales</taxon>
        <taxon>Chitinophagaceae</taxon>
        <taxon>Pinibacter</taxon>
    </lineage>
</organism>
<gene>
    <name evidence="2" type="ORF">QJ048_16670</name>
</gene>
<comment type="caution">
    <text evidence="2">The sequence shown here is derived from an EMBL/GenBank/DDBJ whole genome shotgun (WGS) entry which is preliminary data.</text>
</comment>
<dbReference type="Proteomes" id="UP001226434">
    <property type="component" value="Unassembled WGS sequence"/>
</dbReference>
<accession>A0ABT6RFS7</accession>
<evidence type="ECO:0000313" key="3">
    <source>
        <dbReference type="Proteomes" id="UP001226434"/>
    </source>
</evidence>
<dbReference type="RefSeq" id="WP_282335542.1">
    <property type="nucleotide sequence ID" value="NZ_JASBRG010000007.1"/>
</dbReference>
<evidence type="ECO:0000313" key="2">
    <source>
        <dbReference type="EMBL" id="MDI3321431.1"/>
    </source>
</evidence>
<feature type="signal peptide" evidence="1">
    <location>
        <begin position="1"/>
        <end position="24"/>
    </location>
</feature>
<proteinExistence type="predicted"/>
<keyword evidence="3" id="KW-1185">Reference proteome</keyword>
<reference evidence="2 3" key="1">
    <citation type="submission" date="2023-05" db="EMBL/GenBank/DDBJ databases">
        <title>Genome sequence of Pinibacter sp. MAH-24.</title>
        <authorList>
            <person name="Huq M.A."/>
        </authorList>
    </citation>
    <scope>NUCLEOTIDE SEQUENCE [LARGE SCALE GENOMIC DNA]</scope>
    <source>
        <strain evidence="2 3">MAH-24</strain>
    </source>
</reference>
<protein>
    <recommendedName>
        <fullName evidence="4">Toxin-antitoxin system YwqK family antitoxin</fullName>
    </recommendedName>
</protein>
<feature type="chain" id="PRO_5047373615" description="Toxin-antitoxin system YwqK family antitoxin" evidence="1">
    <location>
        <begin position="25"/>
        <end position="264"/>
    </location>
</feature>